<gene>
    <name evidence="3" type="primary">ribD</name>
    <name evidence="3" type="ORF">AAH949_09320</name>
</gene>
<name>A0AAU7E5M5_9BACT</name>
<dbReference type="EC" id="3.5.4.26" evidence="3"/>
<dbReference type="NCBIfam" id="TIGR00326">
    <property type="entry name" value="eubact_ribD"/>
    <property type="match status" value="1"/>
</dbReference>
<dbReference type="EMBL" id="CP155620">
    <property type="protein sequence ID" value="XBJ29258.1"/>
    <property type="molecule type" value="Genomic_DNA"/>
</dbReference>
<protein>
    <submittedName>
        <fullName evidence="3">Bifunctional diaminohydroxyphosphoribosylaminopyrimidine deaminase/5-amino-6-(5-phosphoribosylamino)uracil reductase RibD</fullName>
        <ecNumber evidence="3">1.1.1.193</ecNumber>
        <ecNumber evidence="3">3.5.4.26</ecNumber>
    </submittedName>
</protein>
<accession>A0AAU7E5M5</accession>
<evidence type="ECO:0000259" key="2">
    <source>
        <dbReference type="PROSITE" id="PS51747"/>
    </source>
</evidence>
<dbReference type="PROSITE" id="PS51747">
    <property type="entry name" value="CYT_DCMP_DEAMINASES_2"/>
    <property type="match status" value="1"/>
</dbReference>
<dbReference type="InterPro" id="IPR024072">
    <property type="entry name" value="DHFR-like_dom_sf"/>
</dbReference>
<dbReference type="GO" id="GO:0008835">
    <property type="term" value="F:diaminohydroxyphosphoribosylaminopyrimidine deaminase activity"/>
    <property type="evidence" value="ECO:0007669"/>
    <property type="project" value="UniProtKB-EC"/>
</dbReference>
<dbReference type="AlphaFoldDB" id="A0AAU7E5M5"/>
<dbReference type="Pfam" id="PF00383">
    <property type="entry name" value="dCMP_cyt_deam_1"/>
    <property type="match status" value="1"/>
</dbReference>
<dbReference type="InterPro" id="IPR016193">
    <property type="entry name" value="Cytidine_deaminase-like"/>
</dbReference>
<dbReference type="EC" id="1.1.1.193" evidence="3"/>
<dbReference type="InterPro" id="IPR002125">
    <property type="entry name" value="CMP_dCMP_dom"/>
</dbReference>
<organism evidence="3">
    <name type="scientific">Campylobacter sp. CCS1377</name>
    <dbReference type="NCBI Taxonomy" id="3158229"/>
    <lineage>
        <taxon>Bacteria</taxon>
        <taxon>Pseudomonadati</taxon>
        <taxon>Campylobacterota</taxon>
        <taxon>Epsilonproteobacteria</taxon>
        <taxon>Campylobacterales</taxon>
        <taxon>Campylobacteraceae</taxon>
        <taxon>Campylobacter</taxon>
    </lineage>
</organism>
<reference evidence="3" key="1">
    <citation type="submission" date="2024-05" db="EMBL/GenBank/DDBJ databases">
        <title>Campylobacter coli isolated from environmental waters in Slovenia.</title>
        <authorList>
            <person name="Zautner A.E."/>
            <person name="Bunk B."/>
            <person name="Riedel T."/>
            <person name="Sproeer C."/>
        </authorList>
    </citation>
    <scope>NUCLEOTIDE SEQUENCE</scope>
    <source>
        <strain evidence="3">CCS1377</strain>
    </source>
</reference>
<evidence type="ECO:0000313" key="3">
    <source>
        <dbReference type="EMBL" id="XBJ29258.1"/>
    </source>
</evidence>
<sequence length="329" mass="37348">MKNFYMNLALNEAWKYQFLTYPNPAVGCVILDKNGQILSIKAHEKAGCAHAELNAIAVALKSLKPEFSLPTNANDLHEFILKNHQNLLNRAVAFVTLEPCAHQGKTPPCVKLFTELGFKKVYISIKDENKIASGGVEILRKNGVEVEVGVLESEGRKLLMPFLKWQKGQFKLFKLALSMNGSPFGKIISNEASRTYAHKIRSVLDLLVVGGETIRKDKPILDARLSQGKAPNLCILTRKKLESFDQNLAFFKVPNRQIFTQIPKEAKFIMYEGGENFLKLLKDEMDMFLIFHNSKFRGDKNLNMDLEFNPLHRTFFDEDICGFYTLARS</sequence>
<proteinExistence type="predicted"/>
<dbReference type="InterPro" id="IPR004794">
    <property type="entry name" value="Eubact_RibD"/>
</dbReference>
<dbReference type="CDD" id="cd01284">
    <property type="entry name" value="Riboflavin_deaminase-reductase"/>
    <property type="match status" value="1"/>
</dbReference>
<dbReference type="GO" id="GO:0008703">
    <property type="term" value="F:5-amino-6-(5-phosphoribosylamino)uracil reductase activity"/>
    <property type="evidence" value="ECO:0007669"/>
    <property type="project" value="UniProtKB-EC"/>
</dbReference>
<dbReference type="RefSeq" id="WP_348518597.1">
    <property type="nucleotide sequence ID" value="NZ_CP155620.1"/>
</dbReference>
<keyword evidence="3" id="KW-0560">Oxidoreductase</keyword>
<dbReference type="Gene3D" id="3.40.140.10">
    <property type="entry name" value="Cytidine Deaminase, domain 2"/>
    <property type="match status" value="1"/>
</dbReference>
<feature type="domain" description="CMP/dCMP-type deaminase" evidence="2">
    <location>
        <begin position="1"/>
        <end position="147"/>
    </location>
</feature>
<dbReference type="Gene3D" id="3.40.430.10">
    <property type="entry name" value="Dihydrofolate Reductase, subunit A"/>
    <property type="match status" value="1"/>
</dbReference>
<evidence type="ECO:0000256" key="1">
    <source>
        <dbReference type="ARBA" id="ARBA00005104"/>
    </source>
</evidence>
<comment type="pathway">
    <text evidence="1">Cofactor biosynthesis; riboflavin biosynthesis.</text>
</comment>
<keyword evidence="3" id="KW-0378">Hydrolase</keyword>
<dbReference type="SUPFAM" id="SSF53597">
    <property type="entry name" value="Dihydrofolate reductase-like"/>
    <property type="match status" value="1"/>
</dbReference>
<dbReference type="GO" id="GO:0009231">
    <property type="term" value="P:riboflavin biosynthetic process"/>
    <property type="evidence" value="ECO:0007669"/>
    <property type="project" value="InterPro"/>
</dbReference>
<dbReference type="SUPFAM" id="SSF53927">
    <property type="entry name" value="Cytidine deaminase-like"/>
    <property type="match status" value="1"/>
</dbReference>